<dbReference type="Proteomes" id="UP000278180">
    <property type="component" value="Unassembled WGS sequence"/>
</dbReference>
<evidence type="ECO:0008006" key="3">
    <source>
        <dbReference type="Google" id="ProtNLM"/>
    </source>
</evidence>
<comment type="caution">
    <text evidence="1">The sequence shown here is derived from an EMBL/GenBank/DDBJ whole genome shotgun (WGS) entry which is preliminary data.</text>
</comment>
<dbReference type="Pfam" id="PF13692">
    <property type="entry name" value="Glyco_trans_1_4"/>
    <property type="match status" value="1"/>
</dbReference>
<proteinExistence type="predicted"/>
<gene>
    <name evidence="1" type="ORF">ALP51_03542</name>
</gene>
<evidence type="ECO:0000313" key="1">
    <source>
        <dbReference type="EMBL" id="RMT18662.1"/>
    </source>
</evidence>
<dbReference type="Gene3D" id="3.40.50.2000">
    <property type="entry name" value="Glycogen Phosphorylase B"/>
    <property type="match status" value="1"/>
</dbReference>
<accession>A0A3M5J6K3</accession>
<reference evidence="1 2" key="1">
    <citation type="submission" date="2018-08" db="EMBL/GenBank/DDBJ databases">
        <title>Recombination of ecologically and evolutionarily significant loci maintains genetic cohesion in the Pseudomonas syringae species complex.</title>
        <authorList>
            <person name="Dillon M."/>
            <person name="Thakur S."/>
            <person name="Almeida R.N.D."/>
            <person name="Weir B.S."/>
            <person name="Guttman D.S."/>
        </authorList>
    </citation>
    <scope>NUCLEOTIDE SEQUENCE [LARGE SCALE GENOMIC DNA]</scope>
    <source>
        <strain evidence="1 2">ICMP 13684</strain>
    </source>
</reference>
<name>A0A3M5J6K3_PSESS</name>
<dbReference type="AlphaFoldDB" id="A0A3M5J6K3"/>
<evidence type="ECO:0000313" key="2">
    <source>
        <dbReference type="Proteomes" id="UP000278180"/>
    </source>
</evidence>
<sequence length="148" mass="15949">MIGPVVKIDPATLPHMDNVHYLGSKPYRDLPAYLSGWDVALMPFALNDSTRFISPTKTPEYLAGGCPVVSTRIADVVRTYGESGVVAIADDTDAFVRAIREALAHRDPADFLRKVDAVLAGESWDNTCAAMKAQIGLVTIGEQTQCLG</sequence>
<organism evidence="1 2">
    <name type="scientific">Pseudomonas savastanoi</name>
    <name type="common">Pseudomonas syringae pv. savastanoi</name>
    <dbReference type="NCBI Taxonomy" id="29438"/>
    <lineage>
        <taxon>Bacteria</taxon>
        <taxon>Pseudomonadati</taxon>
        <taxon>Pseudomonadota</taxon>
        <taxon>Gammaproteobacteria</taxon>
        <taxon>Pseudomonadales</taxon>
        <taxon>Pseudomonadaceae</taxon>
        <taxon>Pseudomonas</taxon>
    </lineage>
</organism>
<protein>
    <recommendedName>
        <fullName evidence="3">Glycosyltransferase</fullName>
    </recommendedName>
</protein>
<dbReference type="EMBL" id="RBTE01000559">
    <property type="protein sequence ID" value="RMT18662.1"/>
    <property type="molecule type" value="Genomic_DNA"/>
</dbReference>
<dbReference type="SUPFAM" id="SSF53756">
    <property type="entry name" value="UDP-Glycosyltransferase/glycogen phosphorylase"/>
    <property type="match status" value="1"/>
</dbReference>